<dbReference type="GO" id="GO:0009236">
    <property type="term" value="P:cobalamin biosynthetic process"/>
    <property type="evidence" value="ECO:0007669"/>
    <property type="project" value="UniProtKB-UniRule"/>
</dbReference>
<sequence length="323" mass="35119">MSALLSFSPVCLVAAFVLDLLFGDPPAWPHPVRWIGRAVEGTEPFFYGKHSAPAVQRLRGALFWLFHVAGIPICVAVLLTVASWVHRGVAILCGVWLAYTTLATRSLFDASKTVAQALQAGRLDEARRRLSLIVSRNTEHLDEEGVWRALLETVSENFSDGILAPLFYLALGGPVAAMLYKTVNTLDSMVGYRNDRYQDFGWWAARADDAFNWLPARLSALVLLGAGALCGMDWRRGWAVMRRDARKTSSPNAGFPEAAAAGLLGVMLGGPAVYFGHSVMKPTLGDALRPANREVYQGMIRLLFVGAVLGAILAAAVRFAMDT</sequence>
<evidence type="ECO:0000256" key="5">
    <source>
        <dbReference type="ARBA" id="ARBA00022573"/>
    </source>
</evidence>
<dbReference type="AlphaFoldDB" id="A0A3N1UDU7"/>
<dbReference type="NCBIfam" id="TIGR00380">
    <property type="entry name" value="cobal_cbiB"/>
    <property type="match status" value="1"/>
</dbReference>
<keyword evidence="4 9" id="KW-1003">Cell membrane</keyword>
<gene>
    <name evidence="9" type="primary">cobD</name>
    <name evidence="10" type="ORF">EDC27_3122</name>
</gene>
<keyword evidence="6 9" id="KW-0812">Transmembrane</keyword>
<comment type="caution">
    <text evidence="9">Lacks conserved residue(s) required for the propagation of feature annotation.</text>
</comment>
<evidence type="ECO:0000256" key="8">
    <source>
        <dbReference type="ARBA" id="ARBA00023136"/>
    </source>
</evidence>
<dbReference type="Proteomes" id="UP000276223">
    <property type="component" value="Unassembled WGS sequence"/>
</dbReference>
<feature type="transmembrane region" description="Helical" evidence="9">
    <location>
        <begin position="255"/>
        <end position="275"/>
    </location>
</feature>
<keyword evidence="5 9" id="KW-0169">Cobalamin biosynthesis</keyword>
<keyword evidence="7 9" id="KW-1133">Transmembrane helix</keyword>
<comment type="similarity">
    <text evidence="3 9">Belongs to the CobD/CbiB family.</text>
</comment>
<comment type="function">
    <text evidence="9">Converts cobyric acid to cobinamide by the addition of aminopropanol on the F carboxylic group.</text>
</comment>
<evidence type="ECO:0000256" key="1">
    <source>
        <dbReference type="ARBA" id="ARBA00004651"/>
    </source>
</evidence>
<comment type="subcellular location">
    <subcellularLocation>
        <location evidence="1 9">Cell membrane</location>
        <topology evidence="1 9">Multi-pass membrane protein</topology>
    </subcellularLocation>
</comment>
<feature type="transmembrane region" description="Helical" evidence="9">
    <location>
        <begin position="295"/>
        <end position="317"/>
    </location>
</feature>
<comment type="pathway">
    <text evidence="2 9">Cofactor biosynthesis; adenosylcobalamin biosynthesis.</text>
</comment>
<dbReference type="PANTHER" id="PTHR34308">
    <property type="entry name" value="COBALAMIN BIOSYNTHESIS PROTEIN CBIB"/>
    <property type="match status" value="1"/>
</dbReference>
<dbReference type="GO" id="GO:0005886">
    <property type="term" value="C:plasma membrane"/>
    <property type="evidence" value="ECO:0007669"/>
    <property type="project" value="UniProtKB-SubCell"/>
</dbReference>
<evidence type="ECO:0000313" key="10">
    <source>
        <dbReference type="EMBL" id="ROQ89585.1"/>
    </source>
</evidence>
<evidence type="ECO:0000256" key="2">
    <source>
        <dbReference type="ARBA" id="ARBA00004953"/>
    </source>
</evidence>
<protein>
    <recommendedName>
        <fullName evidence="9">Cobalamin biosynthesis protein CobD</fullName>
    </recommendedName>
</protein>
<dbReference type="PANTHER" id="PTHR34308:SF1">
    <property type="entry name" value="COBALAMIN BIOSYNTHESIS PROTEIN CBIB"/>
    <property type="match status" value="1"/>
</dbReference>
<dbReference type="GO" id="GO:0048472">
    <property type="term" value="F:threonine-phosphate decarboxylase activity"/>
    <property type="evidence" value="ECO:0007669"/>
    <property type="project" value="InterPro"/>
</dbReference>
<comment type="caution">
    <text evidence="10">The sequence shown here is derived from an EMBL/GenBank/DDBJ whole genome shotgun (WGS) entry which is preliminary data.</text>
</comment>
<dbReference type="GO" id="GO:0015420">
    <property type="term" value="F:ABC-type vitamin B12 transporter activity"/>
    <property type="evidence" value="ECO:0007669"/>
    <property type="project" value="UniProtKB-UniRule"/>
</dbReference>
<dbReference type="Pfam" id="PF03186">
    <property type="entry name" value="CobD_Cbib"/>
    <property type="match status" value="1"/>
</dbReference>
<dbReference type="InterPro" id="IPR004485">
    <property type="entry name" value="Cobalamin_biosynth_CobD/CbiB"/>
</dbReference>
<evidence type="ECO:0000256" key="7">
    <source>
        <dbReference type="ARBA" id="ARBA00022989"/>
    </source>
</evidence>
<dbReference type="HAMAP" id="MF_00024">
    <property type="entry name" value="CobD_CbiB"/>
    <property type="match status" value="1"/>
</dbReference>
<feature type="transmembrane region" description="Helical" evidence="9">
    <location>
        <begin position="216"/>
        <end position="234"/>
    </location>
</feature>
<feature type="transmembrane region" description="Helical" evidence="9">
    <location>
        <begin position="61"/>
        <end position="82"/>
    </location>
</feature>
<evidence type="ECO:0000256" key="6">
    <source>
        <dbReference type="ARBA" id="ARBA00022692"/>
    </source>
</evidence>
<name>A0A3N1UDU7_9BACT</name>
<organism evidence="10 11">
    <name type="scientific">Desulfosoma caldarium</name>
    <dbReference type="NCBI Taxonomy" id="610254"/>
    <lineage>
        <taxon>Bacteria</taxon>
        <taxon>Pseudomonadati</taxon>
        <taxon>Thermodesulfobacteriota</taxon>
        <taxon>Syntrophobacteria</taxon>
        <taxon>Syntrophobacterales</taxon>
        <taxon>Syntrophobacteraceae</taxon>
        <taxon>Desulfosoma</taxon>
    </lineage>
</organism>
<accession>A0A3N1UDU7</accession>
<dbReference type="UniPathway" id="UPA00148"/>
<dbReference type="EMBL" id="RJVA01000017">
    <property type="protein sequence ID" value="ROQ89585.1"/>
    <property type="molecule type" value="Genomic_DNA"/>
</dbReference>
<evidence type="ECO:0000313" key="11">
    <source>
        <dbReference type="Proteomes" id="UP000276223"/>
    </source>
</evidence>
<evidence type="ECO:0000256" key="3">
    <source>
        <dbReference type="ARBA" id="ARBA00006263"/>
    </source>
</evidence>
<evidence type="ECO:0000256" key="9">
    <source>
        <dbReference type="HAMAP-Rule" id="MF_00024"/>
    </source>
</evidence>
<keyword evidence="11" id="KW-1185">Reference proteome</keyword>
<dbReference type="RefSeq" id="WP_211334941.1">
    <property type="nucleotide sequence ID" value="NZ_RJVA01000017.1"/>
</dbReference>
<evidence type="ECO:0000256" key="4">
    <source>
        <dbReference type="ARBA" id="ARBA00022475"/>
    </source>
</evidence>
<reference evidence="10 11" key="1">
    <citation type="submission" date="2018-11" db="EMBL/GenBank/DDBJ databases">
        <title>Genomic Encyclopedia of Type Strains, Phase IV (KMG-IV): sequencing the most valuable type-strain genomes for metagenomic binning, comparative biology and taxonomic classification.</title>
        <authorList>
            <person name="Goeker M."/>
        </authorList>
    </citation>
    <scope>NUCLEOTIDE SEQUENCE [LARGE SCALE GENOMIC DNA]</scope>
    <source>
        <strain evidence="10 11">DSM 22027</strain>
    </source>
</reference>
<keyword evidence="8 9" id="KW-0472">Membrane</keyword>
<proteinExistence type="inferred from homology"/>